<protein>
    <recommendedName>
        <fullName evidence="8">Probable DNA 3'-5' helicase RecG</fullName>
    </recommendedName>
</protein>
<accession>U6B7W8</accession>
<evidence type="ECO:0000259" key="10">
    <source>
        <dbReference type="PROSITE" id="PS51194"/>
    </source>
</evidence>
<dbReference type="CDD" id="cd04488">
    <property type="entry name" value="RecG_wedge_OBF"/>
    <property type="match status" value="1"/>
</dbReference>
<dbReference type="PROSITE" id="PS51194">
    <property type="entry name" value="HELICASE_CTER"/>
    <property type="match status" value="1"/>
</dbReference>
<dbReference type="STRING" id="1261131.lam_609"/>
<dbReference type="InterPro" id="IPR033454">
    <property type="entry name" value="RecG_wedge"/>
</dbReference>
<dbReference type="NCBIfam" id="NF008164">
    <property type="entry name" value="PRK10917.1-2"/>
    <property type="match status" value="1"/>
</dbReference>
<dbReference type="Pfam" id="PF17191">
    <property type="entry name" value="RecG_wedge"/>
    <property type="match status" value="1"/>
</dbReference>
<dbReference type="GO" id="GO:0003678">
    <property type="term" value="F:DNA helicase activity"/>
    <property type="evidence" value="ECO:0007669"/>
    <property type="project" value="TreeGrafter"/>
</dbReference>
<dbReference type="InterPro" id="IPR045562">
    <property type="entry name" value="RecG_dom3_C"/>
</dbReference>
<dbReference type="EMBL" id="CP006604">
    <property type="protein sequence ID" value="AHA27956.1"/>
    <property type="molecule type" value="Genomic_DNA"/>
</dbReference>
<dbReference type="SUPFAM" id="SSF52540">
    <property type="entry name" value="P-loop containing nucleoside triphosphate hydrolases"/>
    <property type="match status" value="2"/>
</dbReference>
<name>U6B7W8_9HYPH</name>
<dbReference type="InterPro" id="IPR011545">
    <property type="entry name" value="DEAD/DEAH_box_helicase_dom"/>
</dbReference>
<proteinExistence type="predicted"/>
<evidence type="ECO:0000256" key="6">
    <source>
        <dbReference type="ARBA" id="ARBA00023125"/>
    </source>
</evidence>
<keyword evidence="5" id="KW-0067">ATP-binding</keyword>
<keyword evidence="4 11" id="KW-0347">Helicase</keyword>
<evidence type="ECO:0000256" key="1">
    <source>
        <dbReference type="ARBA" id="ARBA00022741"/>
    </source>
</evidence>
<evidence type="ECO:0000256" key="4">
    <source>
        <dbReference type="ARBA" id="ARBA00022806"/>
    </source>
</evidence>
<dbReference type="InterPro" id="IPR027417">
    <property type="entry name" value="P-loop_NTPase"/>
</dbReference>
<dbReference type="PANTHER" id="PTHR47964">
    <property type="entry name" value="ATP-DEPENDENT DNA HELICASE HOMOLOG RECG, CHLOROPLASTIC"/>
    <property type="match status" value="1"/>
</dbReference>
<dbReference type="CDD" id="cd17992">
    <property type="entry name" value="DEXHc_RecG"/>
    <property type="match status" value="1"/>
</dbReference>
<feature type="domain" description="Helicase ATP-binding" evidence="9">
    <location>
        <begin position="287"/>
        <end position="448"/>
    </location>
</feature>
<reference evidence="11 12" key="1">
    <citation type="journal article" date="2014" name="Mol. Plant Microbe Interact.">
        <title>The complete genome sequence of Candidatus Liberibacter americanus, associated with citrus Huanglongbing.</title>
        <authorList>
            <person name="Wulff N.A."/>
            <person name="Zhang S."/>
            <person name="Setubal J.C."/>
            <person name="Almeida N.F."/>
            <person name="Martins E.C."/>
            <person name="Harakava R."/>
            <person name="Kumar D."/>
            <person name="Rangel L.T."/>
            <person name="Foissac X."/>
            <person name="Bove J."/>
            <person name="Gabriel D.W."/>
        </authorList>
    </citation>
    <scope>NUCLEOTIDE SEQUENCE [LARGE SCALE GENOMIC DNA]</scope>
    <source>
        <strain evidence="11 12">Sao Paulo</strain>
    </source>
</reference>
<dbReference type="Gene3D" id="2.40.50.140">
    <property type="entry name" value="Nucleic acid-binding proteins"/>
    <property type="match status" value="1"/>
</dbReference>
<keyword evidence="1" id="KW-0547">Nucleotide-binding</keyword>
<dbReference type="GO" id="GO:0006281">
    <property type="term" value="P:DNA repair"/>
    <property type="evidence" value="ECO:0007669"/>
    <property type="project" value="UniProtKB-KW"/>
</dbReference>
<evidence type="ECO:0000256" key="2">
    <source>
        <dbReference type="ARBA" id="ARBA00022763"/>
    </source>
</evidence>
<dbReference type="NCBIfam" id="NF008168">
    <property type="entry name" value="PRK10917.2-2"/>
    <property type="match status" value="1"/>
</dbReference>
<evidence type="ECO:0000259" key="9">
    <source>
        <dbReference type="PROSITE" id="PS51192"/>
    </source>
</evidence>
<dbReference type="InterPro" id="IPR001650">
    <property type="entry name" value="Helicase_C-like"/>
</dbReference>
<dbReference type="SUPFAM" id="SSF50249">
    <property type="entry name" value="Nucleic acid-binding proteins"/>
    <property type="match status" value="1"/>
</dbReference>
<feature type="domain" description="Helicase C-terminal" evidence="10">
    <location>
        <begin position="467"/>
        <end position="626"/>
    </location>
</feature>
<dbReference type="SMART" id="SM00490">
    <property type="entry name" value="HELICc"/>
    <property type="match status" value="1"/>
</dbReference>
<gene>
    <name evidence="11" type="primary">recG</name>
    <name evidence="11" type="ORF">lam_609</name>
</gene>
<dbReference type="Pfam" id="PF19833">
    <property type="entry name" value="RecG_dom3_C"/>
    <property type="match status" value="1"/>
</dbReference>
<dbReference type="RefSeq" id="WP_007557507.1">
    <property type="nucleotide sequence ID" value="NC_022793.1"/>
</dbReference>
<evidence type="ECO:0000313" key="11">
    <source>
        <dbReference type="EMBL" id="AHA27956.1"/>
    </source>
</evidence>
<dbReference type="Gene3D" id="3.40.50.300">
    <property type="entry name" value="P-loop containing nucleotide triphosphate hydrolases"/>
    <property type="match status" value="2"/>
</dbReference>
<dbReference type="PANTHER" id="PTHR47964:SF1">
    <property type="entry name" value="ATP-DEPENDENT DNA HELICASE HOMOLOG RECG, CHLOROPLASTIC"/>
    <property type="match status" value="1"/>
</dbReference>
<dbReference type="Pfam" id="PF00271">
    <property type="entry name" value="Helicase_C"/>
    <property type="match status" value="1"/>
</dbReference>
<keyword evidence="6" id="KW-0238">DNA-binding</keyword>
<evidence type="ECO:0000313" key="12">
    <source>
        <dbReference type="Proteomes" id="UP000017862"/>
    </source>
</evidence>
<dbReference type="KEGG" id="lar:lam_609"/>
<organism evidence="11 12">
    <name type="scientific">Candidatus Liberibacter americanus str. Sao Paulo</name>
    <dbReference type="NCBI Taxonomy" id="1261131"/>
    <lineage>
        <taxon>Bacteria</taxon>
        <taxon>Pseudomonadati</taxon>
        <taxon>Pseudomonadota</taxon>
        <taxon>Alphaproteobacteria</taxon>
        <taxon>Hyphomicrobiales</taxon>
        <taxon>Rhizobiaceae</taxon>
        <taxon>Liberibacter</taxon>
    </lineage>
</organism>
<dbReference type="Pfam" id="PF00270">
    <property type="entry name" value="DEAD"/>
    <property type="match status" value="1"/>
</dbReference>
<keyword evidence="7" id="KW-0234">DNA repair</keyword>
<dbReference type="AlphaFoldDB" id="U6B7W8"/>
<dbReference type="InterPro" id="IPR014001">
    <property type="entry name" value="Helicase_ATP-bd"/>
</dbReference>
<dbReference type="SMART" id="SM00487">
    <property type="entry name" value="DEXDc"/>
    <property type="match status" value="1"/>
</dbReference>
<keyword evidence="2" id="KW-0227">DNA damage</keyword>
<evidence type="ECO:0000256" key="7">
    <source>
        <dbReference type="ARBA" id="ARBA00023204"/>
    </source>
</evidence>
<dbReference type="InterPro" id="IPR012340">
    <property type="entry name" value="NA-bd_OB-fold"/>
</dbReference>
<keyword evidence="3" id="KW-0378">Hydrolase</keyword>
<dbReference type="HOGENOM" id="CLU_005122_7_1_5"/>
<evidence type="ECO:0000256" key="3">
    <source>
        <dbReference type="ARBA" id="ARBA00022801"/>
    </source>
</evidence>
<evidence type="ECO:0000256" key="5">
    <source>
        <dbReference type="ARBA" id="ARBA00022840"/>
    </source>
</evidence>
<dbReference type="PROSITE" id="PS51192">
    <property type="entry name" value="HELICASE_ATP_BIND_1"/>
    <property type="match status" value="1"/>
</dbReference>
<dbReference type="PATRIC" id="fig|1261131.3.peg.578"/>
<dbReference type="InterPro" id="IPR047112">
    <property type="entry name" value="RecG/Mfd"/>
</dbReference>
<keyword evidence="12" id="KW-1185">Reference proteome</keyword>
<dbReference type="GO" id="GO:0016787">
    <property type="term" value="F:hydrolase activity"/>
    <property type="evidence" value="ECO:0007669"/>
    <property type="project" value="UniProtKB-KW"/>
</dbReference>
<evidence type="ECO:0000256" key="8">
    <source>
        <dbReference type="ARBA" id="ARBA00049819"/>
    </source>
</evidence>
<dbReference type="eggNOG" id="COG1200">
    <property type="taxonomic scope" value="Bacteria"/>
</dbReference>
<dbReference type="Proteomes" id="UP000017862">
    <property type="component" value="Chromosome"/>
</dbReference>
<dbReference type="GO" id="GO:0003677">
    <property type="term" value="F:DNA binding"/>
    <property type="evidence" value="ECO:0007669"/>
    <property type="project" value="UniProtKB-KW"/>
</dbReference>
<dbReference type="GO" id="GO:0005524">
    <property type="term" value="F:ATP binding"/>
    <property type="evidence" value="ECO:0007669"/>
    <property type="project" value="UniProtKB-KW"/>
</dbReference>
<sequence length="700" mass="79421">MRPTYLNPLFSPLSTIHGVGSKYITLFSKIVDYGNSSEIRFIDLLFYYPSSFIDRRYRPKISEICEGHIVTITGYIKNNNISISSKNRTYKIVISDSTGDITLLFFHKKNKWLNNIFFEGRKITVTGQIKKFNNQLTMIHPNYIFQDSQNTILPVIEPVYSLPSGLSKNFFKKVICEALARLPKLPEWLDDDLLKKKSFPPLAEAFKSTHNPSDENHFNWNSPNRERLAYDEFLAGQISLLLMRAQFKKEKGFPINIKEDLGKDILKRLPFTPTDSQLSAIKDVIQDMSQKNRMLRILQGDVGSGKTLVALIAMVAAVESGGQAVIMAPIALLAHQHYEFIKKYTQKYNISIEIITGNISKSQRKIALERIANGEAKIIIGTHALFQDSIKYHKLILIVVDEQHRFGVQQRLKLTQKGISPHVLLMTATPIPRTLVITAFGDMNISKITEKPIGRKPIKTGIIPISKVNEVIKRLKNVLSKGKKAYWICPQIEGNEESNLFSVTERFKILQEHFNSEIGLIHGKMSDTDKELIMGSFKNGKCKLLVATTVIEVGIDIIDASIIIIEHAEHFGLTQLHQLRGRVGRGKELSSCILLYYPPLSKISHTRLSTIRNTEDGFIIAEEDLKQRGEGEIFGIKQSGMPKFLAAKPELHADLLEMARNDAKLLLQKDPNLKSKRGQAIRILLYLYRYNEAFKFIDAG</sequence>